<evidence type="ECO:0000313" key="2">
    <source>
        <dbReference type="EMBL" id="KAJ8563520.1"/>
    </source>
</evidence>
<comment type="caution">
    <text evidence="2">The sequence shown here is derived from an EMBL/GenBank/DDBJ whole genome shotgun (WGS) entry which is preliminary data.</text>
</comment>
<keyword evidence="3" id="KW-1185">Reference proteome</keyword>
<evidence type="ECO:0000256" key="1">
    <source>
        <dbReference type="SAM" id="MobiDB-lite"/>
    </source>
</evidence>
<proteinExistence type="predicted"/>
<protein>
    <submittedName>
        <fullName evidence="2">Uncharacterized protein</fullName>
    </submittedName>
</protein>
<organism evidence="2 3">
    <name type="scientific">Anisodus acutangulus</name>
    <dbReference type="NCBI Taxonomy" id="402998"/>
    <lineage>
        <taxon>Eukaryota</taxon>
        <taxon>Viridiplantae</taxon>
        <taxon>Streptophyta</taxon>
        <taxon>Embryophyta</taxon>
        <taxon>Tracheophyta</taxon>
        <taxon>Spermatophyta</taxon>
        <taxon>Magnoliopsida</taxon>
        <taxon>eudicotyledons</taxon>
        <taxon>Gunneridae</taxon>
        <taxon>Pentapetalae</taxon>
        <taxon>asterids</taxon>
        <taxon>lamiids</taxon>
        <taxon>Solanales</taxon>
        <taxon>Solanaceae</taxon>
        <taxon>Solanoideae</taxon>
        <taxon>Hyoscyameae</taxon>
        <taxon>Anisodus</taxon>
    </lineage>
</organism>
<accession>A0A9Q1MM45</accession>
<sequence>MLGAEETGYLTDNNDDEQYNKIESSKQVVPVSGDQLTDKGYEIDEQKYKQNINHLRSGSGTLSEPPLRCFSSFVREKNEKRVPLPPFGSIRIRKRSNSISAIGNCGVLINGSTPPPTMPRYHLFVQTGASSECLYILLVTPL</sequence>
<evidence type="ECO:0000313" key="3">
    <source>
        <dbReference type="Proteomes" id="UP001152561"/>
    </source>
</evidence>
<gene>
    <name evidence="2" type="ORF">K7X08_031972</name>
</gene>
<feature type="region of interest" description="Disordered" evidence="1">
    <location>
        <begin position="1"/>
        <end position="33"/>
    </location>
</feature>
<dbReference type="EMBL" id="JAJAGQ010000005">
    <property type="protein sequence ID" value="KAJ8563520.1"/>
    <property type="molecule type" value="Genomic_DNA"/>
</dbReference>
<dbReference type="AlphaFoldDB" id="A0A9Q1MM45"/>
<name>A0A9Q1MM45_9SOLA</name>
<reference evidence="3" key="1">
    <citation type="journal article" date="2023" name="Proc. Natl. Acad. Sci. U.S.A.">
        <title>Genomic and structural basis for evolution of tropane alkaloid biosynthesis.</title>
        <authorList>
            <person name="Wanga Y.-J."/>
            <person name="Taina T."/>
            <person name="Yua J.-Y."/>
            <person name="Lia J."/>
            <person name="Xua B."/>
            <person name="Chenc J."/>
            <person name="D'Auriad J.C."/>
            <person name="Huanga J.-P."/>
            <person name="Huanga S.-X."/>
        </authorList>
    </citation>
    <scope>NUCLEOTIDE SEQUENCE [LARGE SCALE GENOMIC DNA]</scope>
    <source>
        <strain evidence="3">cv. KIB-2019</strain>
    </source>
</reference>
<dbReference type="Proteomes" id="UP001152561">
    <property type="component" value="Unassembled WGS sequence"/>
</dbReference>